<feature type="non-terminal residue" evidence="1">
    <location>
        <position position="61"/>
    </location>
</feature>
<evidence type="ECO:0008006" key="2">
    <source>
        <dbReference type="Google" id="ProtNLM"/>
    </source>
</evidence>
<reference evidence="1" key="1">
    <citation type="submission" date="2015-07" db="EMBL/GenBank/DDBJ databases">
        <title>MeaNS - Measles Nucleotide Surveillance Program.</title>
        <authorList>
            <person name="Tran T."/>
            <person name="Druce J."/>
        </authorList>
    </citation>
    <scope>NUCLEOTIDE SEQUENCE</scope>
    <source>
        <strain evidence="1">UCB-OBI-ISO-001</strain>
        <tissue evidence="1">Gonad</tissue>
    </source>
</reference>
<evidence type="ECO:0000313" key="1">
    <source>
        <dbReference type="EMBL" id="KOF89796.1"/>
    </source>
</evidence>
<sequence>MVNHPMLWDLLQEFGYPLVFLLIVQKSHDGMQKRMTLSGEASESFDVQVGAKQGCLLAPVL</sequence>
<dbReference type="AlphaFoldDB" id="A0A0L8HKM8"/>
<name>A0A0L8HKM8_OCTBM</name>
<proteinExistence type="predicted"/>
<accession>A0A0L8HKM8</accession>
<dbReference type="EMBL" id="KQ417917">
    <property type="protein sequence ID" value="KOF89796.1"/>
    <property type="molecule type" value="Genomic_DNA"/>
</dbReference>
<organism evidence="1">
    <name type="scientific">Octopus bimaculoides</name>
    <name type="common">California two-spotted octopus</name>
    <dbReference type="NCBI Taxonomy" id="37653"/>
    <lineage>
        <taxon>Eukaryota</taxon>
        <taxon>Metazoa</taxon>
        <taxon>Spiralia</taxon>
        <taxon>Lophotrochozoa</taxon>
        <taxon>Mollusca</taxon>
        <taxon>Cephalopoda</taxon>
        <taxon>Coleoidea</taxon>
        <taxon>Octopodiformes</taxon>
        <taxon>Octopoda</taxon>
        <taxon>Incirrata</taxon>
        <taxon>Octopodidae</taxon>
        <taxon>Octopus</taxon>
    </lineage>
</organism>
<protein>
    <recommendedName>
        <fullName evidence="2">Reverse transcriptase domain-containing protein</fullName>
    </recommendedName>
</protein>
<gene>
    <name evidence="1" type="ORF">OCBIM_22012541mg</name>
</gene>